<evidence type="ECO:0000313" key="2">
    <source>
        <dbReference type="EMBL" id="JAH96205.1"/>
    </source>
</evidence>
<organism evidence="2">
    <name type="scientific">Anguilla anguilla</name>
    <name type="common">European freshwater eel</name>
    <name type="synonym">Muraena anguilla</name>
    <dbReference type="NCBI Taxonomy" id="7936"/>
    <lineage>
        <taxon>Eukaryota</taxon>
        <taxon>Metazoa</taxon>
        <taxon>Chordata</taxon>
        <taxon>Craniata</taxon>
        <taxon>Vertebrata</taxon>
        <taxon>Euteleostomi</taxon>
        <taxon>Actinopterygii</taxon>
        <taxon>Neopterygii</taxon>
        <taxon>Teleostei</taxon>
        <taxon>Anguilliformes</taxon>
        <taxon>Anguillidae</taxon>
        <taxon>Anguilla</taxon>
    </lineage>
</organism>
<dbReference type="EMBL" id="GBXM01012372">
    <property type="protein sequence ID" value="JAH96205.1"/>
    <property type="molecule type" value="Transcribed_RNA"/>
</dbReference>
<feature type="region of interest" description="Disordered" evidence="1">
    <location>
        <begin position="1"/>
        <end position="21"/>
    </location>
</feature>
<reference evidence="2" key="2">
    <citation type="journal article" date="2015" name="Fish Shellfish Immunol.">
        <title>Early steps in the European eel (Anguilla anguilla)-Vibrio vulnificus interaction in the gills: Role of the RtxA13 toxin.</title>
        <authorList>
            <person name="Callol A."/>
            <person name="Pajuelo D."/>
            <person name="Ebbesson L."/>
            <person name="Teles M."/>
            <person name="MacKenzie S."/>
            <person name="Amaro C."/>
        </authorList>
    </citation>
    <scope>NUCLEOTIDE SEQUENCE</scope>
</reference>
<dbReference type="AlphaFoldDB" id="A0A0E9X2R9"/>
<evidence type="ECO:0000256" key="1">
    <source>
        <dbReference type="SAM" id="MobiDB-lite"/>
    </source>
</evidence>
<name>A0A0E9X2R9_ANGAN</name>
<sequence length="78" mass="9227">MGRASLHFHVEPRGAPPNKEYTEIEGRMPTYMDTHPYFLDSFVSRRYTQALICNWLCSICRYQYIETGEELHCGFYAK</sequence>
<protein>
    <submittedName>
        <fullName evidence="2">Uncharacterized protein</fullName>
    </submittedName>
</protein>
<proteinExistence type="predicted"/>
<reference evidence="2" key="1">
    <citation type="submission" date="2014-11" db="EMBL/GenBank/DDBJ databases">
        <authorList>
            <person name="Amaro Gonzalez C."/>
        </authorList>
    </citation>
    <scope>NUCLEOTIDE SEQUENCE</scope>
</reference>
<accession>A0A0E9X2R9</accession>